<proteinExistence type="predicted"/>
<accession>A0A1H2S6M3</accession>
<keyword evidence="2" id="KW-0575">Peroxidase</keyword>
<dbReference type="PANTHER" id="PTHR35446:SF2">
    <property type="entry name" value="CARBOXYMUCONOLACTONE DECARBOXYLASE-LIKE DOMAIN-CONTAINING PROTEIN"/>
    <property type="match status" value="1"/>
</dbReference>
<evidence type="ECO:0000313" key="3">
    <source>
        <dbReference type="Proteomes" id="UP000183454"/>
    </source>
</evidence>
<dbReference type="GO" id="GO:0051920">
    <property type="term" value="F:peroxiredoxin activity"/>
    <property type="evidence" value="ECO:0007669"/>
    <property type="project" value="InterPro"/>
</dbReference>
<dbReference type="SUPFAM" id="SSF69118">
    <property type="entry name" value="AhpD-like"/>
    <property type="match status" value="1"/>
</dbReference>
<name>A0A1H2S6M3_9PROT</name>
<evidence type="ECO:0000313" key="2">
    <source>
        <dbReference type="EMBL" id="SDW27208.1"/>
    </source>
</evidence>
<dbReference type="RefSeq" id="WP_074665681.1">
    <property type="nucleotide sequence ID" value="NZ_FNNH01000006.1"/>
</dbReference>
<dbReference type="NCBIfam" id="TIGR00778">
    <property type="entry name" value="ahpD_dom"/>
    <property type="match status" value="1"/>
</dbReference>
<keyword evidence="2" id="KW-0560">Oxidoreductase</keyword>
<reference evidence="2 3" key="1">
    <citation type="submission" date="2016-10" db="EMBL/GenBank/DDBJ databases">
        <authorList>
            <person name="de Groot N.N."/>
        </authorList>
    </citation>
    <scope>NUCLEOTIDE SEQUENCE [LARGE SCALE GENOMIC DNA]</scope>
    <source>
        <strain evidence="2 3">Nm110</strain>
    </source>
</reference>
<organism evidence="2 3">
    <name type="scientific">Nitrosomonas communis</name>
    <dbReference type="NCBI Taxonomy" id="44574"/>
    <lineage>
        <taxon>Bacteria</taxon>
        <taxon>Pseudomonadati</taxon>
        <taxon>Pseudomonadota</taxon>
        <taxon>Betaproteobacteria</taxon>
        <taxon>Nitrosomonadales</taxon>
        <taxon>Nitrosomonadaceae</taxon>
        <taxon>Nitrosomonas</taxon>
    </lineage>
</organism>
<dbReference type="Proteomes" id="UP000183454">
    <property type="component" value="Unassembled WGS sequence"/>
</dbReference>
<dbReference type="InterPro" id="IPR004675">
    <property type="entry name" value="AhpD_core"/>
</dbReference>
<dbReference type="AlphaFoldDB" id="A0A1H2S6M3"/>
<evidence type="ECO:0000259" key="1">
    <source>
        <dbReference type="Pfam" id="PF02627"/>
    </source>
</evidence>
<gene>
    <name evidence="2" type="ORF">SAMN05421882_100662</name>
</gene>
<protein>
    <submittedName>
        <fullName evidence="2">Uncharacterized peroxidase-related enzyme</fullName>
    </submittedName>
</protein>
<sequence length="173" mass="19384">MARINLEIENTSDLEVSDIFSELREKVGRVPAAYRAFALHPHILQANWNRTKSILGKGNLPIEVKEAIAIRVSKVNGCDFCLNIHKENLVKLGFNSATVESIANGESSDQRLDLVLKFVSTATKEPHHLNDSDFNALKKSGYSERDILEILTVMEMYTGYNKIIVALDLQPDD</sequence>
<dbReference type="EMBL" id="FNNH01000006">
    <property type="protein sequence ID" value="SDW27208.1"/>
    <property type="molecule type" value="Genomic_DNA"/>
</dbReference>
<dbReference type="PANTHER" id="PTHR35446">
    <property type="entry name" value="SI:CH211-175M2.5"/>
    <property type="match status" value="1"/>
</dbReference>
<dbReference type="Gene3D" id="1.20.1290.10">
    <property type="entry name" value="AhpD-like"/>
    <property type="match status" value="1"/>
</dbReference>
<dbReference type="Pfam" id="PF02627">
    <property type="entry name" value="CMD"/>
    <property type="match status" value="1"/>
</dbReference>
<feature type="domain" description="Carboxymuconolactone decarboxylase-like" evidence="1">
    <location>
        <begin position="45"/>
        <end position="103"/>
    </location>
</feature>
<dbReference type="InterPro" id="IPR003779">
    <property type="entry name" value="CMD-like"/>
</dbReference>
<dbReference type="InterPro" id="IPR029032">
    <property type="entry name" value="AhpD-like"/>
</dbReference>